<dbReference type="OrthoDB" id="1413366at2"/>
<organism evidence="3 4">
    <name type="scientific">Ulvibacter antarcticus</name>
    <dbReference type="NCBI Taxonomy" id="442714"/>
    <lineage>
        <taxon>Bacteria</taxon>
        <taxon>Pseudomonadati</taxon>
        <taxon>Bacteroidota</taxon>
        <taxon>Flavobacteriia</taxon>
        <taxon>Flavobacteriales</taxon>
        <taxon>Flavobacteriaceae</taxon>
        <taxon>Ulvibacter</taxon>
    </lineage>
</organism>
<evidence type="ECO:0000256" key="1">
    <source>
        <dbReference type="ARBA" id="ARBA00022729"/>
    </source>
</evidence>
<comment type="caution">
    <text evidence="3">The sequence shown here is derived from an EMBL/GenBank/DDBJ whole genome shotgun (WGS) entry which is preliminary data.</text>
</comment>
<keyword evidence="1 2" id="KW-0732">Signal</keyword>
<gene>
    <name evidence="3" type="ORF">BXY75_1086</name>
</gene>
<dbReference type="Proteomes" id="UP000271339">
    <property type="component" value="Unassembled WGS sequence"/>
</dbReference>
<name>A0A3L9YU87_9FLAO</name>
<dbReference type="AlphaFoldDB" id="A0A3L9YU87"/>
<proteinExistence type="predicted"/>
<dbReference type="NCBIfam" id="TIGR04183">
    <property type="entry name" value="Por_Secre_tail"/>
    <property type="match status" value="1"/>
</dbReference>
<keyword evidence="4" id="KW-1185">Reference proteome</keyword>
<evidence type="ECO:0000313" key="4">
    <source>
        <dbReference type="Proteomes" id="UP000271339"/>
    </source>
</evidence>
<sequence length="295" mass="32902">MYKFFPFILALVSTSLFSQAYKPLLDNVNEWQFTTCNFGCLTDKYFTDGDTIVDGNTFKILDGFHYISRTFLLREQVPERKVFMTFASSSGNTEYLLYDFSMEVGDSIDMKNPISPFITDAGYYEVDSIIPRPLVDGNDYRHFYLSPTLSNTISTDNAVWVEGVGSMSLINAPGGFPDINEVGNLSCFFKDGELFYSNLDSISGCVSILDLTEIGAPLRDLIVSTSLSEGIGLMSNASEVKYVDIFDLSGRRVQSISNSASPTLVLDFSNLQAGVYLLVAYNNRFQKRSFKVVVD</sequence>
<feature type="signal peptide" evidence="2">
    <location>
        <begin position="1"/>
        <end position="20"/>
    </location>
</feature>
<reference evidence="3 4" key="1">
    <citation type="submission" date="2018-10" db="EMBL/GenBank/DDBJ databases">
        <title>Genomic Encyclopedia of Archaeal and Bacterial Type Strains, Phase II (KMG-II): from individual species to whole genera.</title>
        <authorList>
            <person name="Goeker M."/>
        </authorList>
    </citation>
    <scope>NUCLEOTIDE SEQUENCE [LARGE SCALE GENOMIC DNA]</scope>
    <source>
        <strain evidence="3 4">DSM 23424</strain>
    </source>
</reference>
<dbReference type="InterPro" id="IPR026444">
    <property type="entry name" value="Secre_tail"/>
</dbReference>
<dbReference type="EMBL" id="REFC01000012">
    <property type="protein sequence ID" value="RMA64216.1"/>
    <property type="molecule type" value="Genomic_DNA"/>
</dbReference>
<evidence type="ECO:0000256" key="2">
    <source>
        <dbReference type="SAM" id="SignalP"/>
    </source>
</evidence>
<accession>A0A3L9YU87</accession>
<feature type="chain" id="PRO_5018306705" evidence="2">
    <location>
        <begin position="21"/>
        <end position="295"/>
    </location>
</feature>
<dbReference type="RefSeq" id="WP_121906684.1">
    <property type="nucleotide sequence ID" value="NZ_REFC01000012.1"/>
</dbReference>
<evidence type="ECO:0000313" key="3">
    <source>
        <dbReference type="EMBL" id="RMA64216.1"/>
    </source>
</evidence>
<protein>
    <submittedName>
        <fullName evidence="3">Putative secreted protein (Por secretion system target)</fullName>
    </submittedName>
</protein>